<dbReference type="GO" id="GO:0003700">
    <property type="term" value="F:DNA-binding transcription factor activity"/>
    <property type="evidence" value="ECO:0007669"/>
    <property type="project" value="InterPro"/>
</dbReference>
<keyword evidence="7" id="KW-1185">Reference proteome</keyword>
<dbReference type="GO" id="GO:0000976">
    <property type="term" value="F:transcription cis-regulatory region binding"/>
    <property type="evidence" value="ECO:0007669"/>
    <property type="project" value="TreeGrafter"/>
</dbReference>
<dbReference type="Pfam" id="PF08220">
    <property type="entry name" value="HTH_DeoR"/>
    <property type="match status" value="1"/>
</dbReference>
<dbReference type="PANTHER" id="PTHR30146">
    <property type="entry name" value="LACI-RELATED TRANSCRIPTIONAL REPRESSOR"/>
    <property type="match status" value="1"/>
</dbReference>
<protein>
    <submittedName>
        <fullName evidence="6">DNA-binding transcriptional regulator, LacI/PurR family</fullName>
    </submittedName>
</protein>
<dbReference type="PROSITE" id="PS51000">
    <property type="entry name" value="HTH_DEOR_2"/>
    <property type="match status" value="1"/>
</dbReference>
<dbReference type="PRINTS" id="PR00037">
    <property type="entry name" value="HTHLACR"/>
</dbReference>
<dbReference type="Proteomes" id="UP000199220">
    <property type="component" value="Unassembled WGS sequence"/>
</dbReference>
<name>A0A1H5NIA1_9MICO</name>
<dbReference type="SUPFAM" id="SSF46785">
    <property type="entry name" value="Winged helix' DNA-binding domain"/>
    <property type="match status" value="1"/>
</dbReference>
<dbReference type="SUPFAM" id="SSF53822">
    <property type="entry name" value="Periplasmic binding protein-like I"/>
    <property type="match status" value="1"/>
</dbReference>
<dbReference type="PANTHER" id="PTHR30146:SF155">
    <property type="entry name" value="ALANINE RACEMASE"/>
    <property type="match status" value="1"/>
</dbReference>
<evidence type="ECO:0000256" key="1">
    <source>
        <dbReference type="ARBA" id="ARBA00023015"/>
    </source>
</evidence>
<evidence type="ECO:0000256" key="2">
    <source>
        <dbReference type="ARBA" id="ARBA00023125"/>
    </source>
</evidence>
<evidence type="ECO:0000256" key="4">
    <source>
        <dbReference type="SAM" id="MobiDB-lite"/>
    </source>
</evidence>
<gene>
    <name evidence="6" type="ORF">SAMN04488554_4367</name>
</gene>
<dbReference type="Gene3D" id="1.10.10.10">
    <property type="entry name" value="Winged helix-like DNA-binding domain superfamily/Winged helix DNA-binding domain"/>
    <property type="match status" value="1"/>
</dbReference>
<sequence>MALTGDAPRGSGTQLSDRQRDVLALVERRGTIRVSDLAHELGISSATARRDVTVLAVAQLVQRTHGGARVLEPQQSLRHVESLRPGDAGAIGMLVPSLEFYWPDVARGAEAAARERGFSIMLRESEYRAVDELGDVDRLIAAGARGLLLAPTLDGSTGERMLAWLARSPVPIVLLERDAAASELHEGIDTVVTDHTHGVQKAARHLADRGHRKVGVALSQNSPHTSAIRRAWVGACERLGLTLPAVDATVPPRTDPDYHTVIDQVLDATRASGTSALLVHSDIDAIQLVQHADDRGVAIPGDLSVVSYDDQVAAMNHPALTAIRPPREAIGRTAFELLAARLADTERPAHRVAIGPALSVRETSGPAPTSAETDQPIPSHE</sequence>
<evidence type="ECO:0000259" key="5">
    <source>
        <dbReference type="PROSITE" id="PS51000"/>
    </source>
</evidence>
<proteinExistence type="predicted"/>
<evidence type="ECO:0000256" key="3">
    <source>
        <dbReference type="ARBA" id="ARBA00023163"/>
    </source>
</evidence>
<dbReference type="AlphaFoldDB" id="A0A1H5NIA1"/>
<dbReference type="EMBL" id="FNTX01000002">
    <property type="protein sequence ID" value="SEF01256.1"/>
    <property type="molecule type" value="Genomic_DNA"/>
</dbReference>
<dbReference type="InterPro" id="IPR036390">
    <property type="entry name" value="WH_DNA-bd_sf"/>
</dbReference>
<keyword evidence="3" id="KW-0804">Transcription</keyword>
<reference evidence="7" key="1">
    <citation type="submission" date="2016-10" db="EMBL/GenBank/DDBJ databases">
        <authorList>
            <person name="Varghese N."/>
            <person name="Submissions S."/>
        </authorList>
    </citation>
    <scope>NUCLEOTIDE SEQUENCE [LARGE SCALE GENOMIC DNA]</scope>
    <source>
        <strain evidence="7">DSM 21368</strain>
    </source>
</reference>
<feature type="region of interest" description="Disordered" evidence="4">
    <location>
        <begin position="357"/>
        <end position="381"/>
    </location>
</feature>
<dbReference type="InterPro" id="IPR028082">
    <property type="entry name" value="Peripla_BP_I"/>
</dbReference>
<dbReference type="InterPro" id="IPR018356">
    <property type="entry name" value="Tscrpt_reg_HTH_DeoR_CS"/>
</dbReference>
<dbReference type="SMART" id="SM00420">
    <property type="entry name" value="HTH_DEOR"/>
    <property type="match status" value="1"/>
</dbReference>
<dbReference type="Pfam" id="PF13377">
    <property type="entry name" value="Peripla_BP_3"/>
    <property type="match status" value="1"/>
</dbReference>
<dbReference type="InterPro" id="IPR046335">
    <property type="entry name" value="LacI/GalR-like_sensor"/>
</dbReference>
<dbReference type="RefSeq" id="WP_175477283.1">
    <property type="nucleotide sequence ID" value="NZ_FNTX01000002.1"/>
</dbReference>
<dbReference type="PROSITE" id="PS00894">
    <property type="entry name" value="HTH_DEOR_1"/>
    <property type="match status" value="1"/>
</dbReference>
<dbReference type="Gene3D" id="3.40.50.2300">
    <property type="match status" value="2"/>
</dbReference>
<organism evidence="6 7">
    <name type="scientific">Ruania alba</name>
    <dbReference type="NCBI Taxonomy" id="648782"/>
    <lineage>
        <taxon>Bacteria</taxon>
        <taxon>Bacillati</taxon>
        <taxon>Actinomycetota</taxon>
        <taxon>Actinomycetes</taxon>
        <taxon>Micrococcales</taxon>
        <taxon>Ruaniaceae</taxon>
        <taxon>Ruania</taxon>
    </lineage>
</organism>
<feature type="domain" description="HTH deoR-type" evidence="5">
    <location>
        <begin position="15"/>
        <end position="70"/>
    </location>
</feature>
<keyword evidence="2 6" id="KW-0238">DNA-binding</keyword>
<evidence type="ECO:0000313" key="6">
    <source>
        <dbReference type="EMBL" id="SEF01256.1"/>
    </source>
</evidence>
<dbReference type="InterPro" id="IPR001034">
    <property type="entry name" value="DeoR_HTH"/>
</dbReference>
<dbReference type="InterPro" id="IPR036388">
    <property type="entry name" value="WH-like_DNA-bd_sf"/>
</dbReference>
<accession>A0A1H5NIA1</accession>
<dbReference type="STRING" id="648782.SAMN04488554_4367"/>
<keyword evidence="1" id="KW-0805">Transcription regulation</keyword>
<evidence type="ECO:0000313" key="7">
    <source>
        <dbReference type="Proteomes" id="UP000199220"/>
    </source>
</evidence>
<dbReference type="CDD" id="cd06267">
    <property type="entry name" value="PBP1_LacI_sugar_binding-like"/>
    <property type="match status" value="1"/>
</dbReference>